<dbReference type="SMART" id="SM00888">
    <property type="entry name" value="EF1_GNE"/>
    <property type="match status" value="1"/>
</dbReference>
<dbReference type="Pfam" id="PF10587">
    <property type="entry name" value="EF-1_beta_acid"/>
    <property type="match status" value="1"/>
</dbReference>
<dbReference type="Proteomes" id="UP000515146">
    <property type="component" value="Unplaced"/>
</dbReference>
<evidence type="ECO:0000256" key="2">
    <source>
        <dbReference type="ARBA" id="ARBA00022768"/>
    </source>
</evidence>
<keyword evidence="3 4" id="KW-0648">Protein biosynthesis</keyword>
<dbReference type="GO" id="GO:0005085">
    <property type="term" value="F:guanyl-nucleotide exchange factor activity"/>
    <property type="evidence" value="ECO:0007669"/>
    <property type="project" value="TreeGrafter"/>
</dbReference>
<dbReference type="RefSeq" id="XP_027197429.1">
    <property type="nucleotide sequence ID" value="XM_027341628.1"/>
</dbReference>
<evidence type="ECO:0000256" key="3">
    <source>
        <dbReference type="ARBA" id="ARBA00022917"/>
    </source>
</evidence>
<feature type="region of interest" description="Disordered" evidence="5">
    <location>
        <begin position="87"/>
        <end position="116"/>
    </location>
</feature>
<feature type="domain" description="Elongation factor 1 beta central acidic region eukaryote" evidence="7">
    <location>
        <begin position="104"/>
        <end position="130"/>
    </location>
</feature>
<evidence type="ECO:0000256" key="5">
    <source>
        <dbReference type="SAM" id="MobiDB-lite"/>
    </source>
</evidence>
<comment type="similarity">
    <text evidence="1 4">Belongs to the EF-1-beta/EF-1-delta family.</text>
</comment>
<feature type="domain" description="Translation elongation factor EF1B beta/delta subunit guanine nucleotide exchange" evidence="6">
    <location>
        <begin position="139"/>
        <end position="225"/>
    </location>
</feature>
<evidence type="ECO:0000259" key="7">
    <source>
        <dbReference type="SMART" id="SM01182"/>
    </source>
</evidence>
<dbReference type="InterPro" id="IPR014038">
    <property type="entry name" value="EF1B_bsu/dsu_GNE"/>
</dbReference>
<name>A0A6P6XZI7_DERPT</name>
<protein>
    <submittedName>
        <fullName evidence="9">Elongation factor 1-beta-like</fullName>
    </submittedName>
</protein>
<evidence type="ECO:0000313" key="9">
    <source>
        <dbReference type="RefSeq" id="XP_027197429.1"/>
    </source>
</evidence>
<evidence type="ECO:0000256" key="1">
    <source>
        <dbReference type="ARBA" id="ARBA00007411"/>
    </source>
</evidence>
<dbReference type="InterPro" id="IPR036219">
    <property type="entry name" value="eEF-1beta-like_sf"/>
</dbReference>
<evidence type="ECO:0000256" key="4">
    <source>
        <dbReference type="RuleBase" id="RU003791"/>
    </source>
</evidence>
<dbReference type="PROSITE" id="PS00825">
    <property type="entry name" value="EF1BD_2"/>
    <property type="match status" value="1"/>
</dbReference>
<dbReference type="CTD" id="45249"/>
<dbReference type="PANTHER" id="PTHR11595">
    <property type="entry name" value="EF-HAND AND COILED-COIL DOMAIN-CONTAINING FAMILY MEMBER"/>
    <property type="match status" value="1"/>
</dbReference>
<dbReference type="OrthoDB" id="331763at2759"/>
<dbReference type="InParanoid" id="A0A6P6XZI7"/>
<keyword evidence="2 4" id="KW-0251">Elongation factor</keyword>
<dbReference type="GO" id="GO:0003746">
    <property type="term" value="F:translation elongation factor activity"/>
    <property type="evidence" value="ECO:0007669"/>
    <property type="project" value="UniProtKB-KW"/>
</dbReference>
<dbReference type="SUPFAM" id="SSF54984">
    <property type="entry name" value="eEF-1beta-like"/>
    <property type="match status" value="1"/>
</dbReference>
<dbReference type="InterPro" id="IPR001326">
    <property type="entry name" value="Transl_elong_EF1B_B/D_CS"/>
</dbReference>
<dbReference type="SMART" id="SM01182">
    <property type="entry name" value="EF-1_beta_acid"/>
    <property type="match status" value="1"/>
</dbReference>
<feature type="compositionally biased region" description="Acidic residues" evidence="5">
    <location>
        <begin position="97"/>
        <end position="115"/>
    </location>
</feature>
<dbReference type="InterPro" id="IPR049720">
    <property type="entry name" value="EF1B_bsu/dsu"/>
</dbReference>
<dbReference type="Pfam" id="PF00736">
    <property type="entry name" value="EF1_GNE"/>
    <property type="match status" value="1"/>
</dbReference>
<dbReference type="CDD" id="cd00292">
    <property type="entry name" value="EF1B"/>
    <property type="match status" value="1"/>
</dbReference>
<dbReference type="InterPro" id="IPR014717">
    <property type="entry name" value="Transl_elong_EF1B/ribsomal_bS6"/>
</dbReference>
<dbReference type="PANTHER" id="PTHR11595:SF21">
    <property type="entry name" value="ELONGATION FACTOR 1-BETA"/>
    <property type="match status" value="1"/>
</dbReference>
<dbReference type="PROSITE" id="PS00824">
    <property type="entry name" value="EF1BD_1"/>
    <property type="match status" value="1"/>
</dbReference>
<dbReference type="Gene3D" id="1.20.1050.130">
    <property type="match status" value="1"/>
</dbReference>
<dbReference type="GO" id="GO:0005853">
    <property type="term" value="C:eukaryotic translation elongation factor 1 complex"/>
    <property type="evidence" value="ECO:0007669"/>
    <property type="project" value="InterPro"/>
</dbReference>
<dbReference type="InterPro" id="IPR036282">
    <property type="entry name" value="Glutathione-S-Trfase_C_sf"/>
</dbReference>
<dbReference type="SUPFAM" id="SSF47616">
    <property type="entry name" value="GST C-terminal domain-like"/>
    <property type="match status" value="1"/>
</dbReference>
<gene>
    <name evidence="9" type="primary">LOC113791798</name>
</gene>
<dbReference type="AlphaFoldDB" id="A0A6P6XZI7"/>
<dbReference type="FunFam" id="3.30.70.60:FF:000001">
    <property type="entry name" value="Elongation factor 1-beta 1 like"/>
    <property type="match status" value="1"/>
</dbReference>
<proteinExistence type="inferred from homology"/>
<dbReference type="FunCoup" id="A0A6P6XZI7">
    <property type="interactions" value="1497"/>
</dbReference>
<keyword evidence="8" id="KW-1185">Reference proteome</keyword>
<accession>A0A6P6XZI7</accession>
<dbReference type="OMA" id="YRWYKHI"/>
<evidence type="ECO:0000259" key="6">
    <source>
        <dbReference type="SMART" id="SM00888"/>
    </source>
</evidence>
<dbReference type="GeneID" id="113791798"/>
<evidence type="ECO:0000313" key="8">
    <source>
        <dbReference type="Proteomes" id="UP000515146"/>
    </source>
</evidence>
<dbReference type="KEGG" id="dpte:113791798"/>
<dbReference type="InterPro" id="IPR018940">
    <property type="entry name" value="EF-1_beta_acid_region_euk"/>
</dbReference>
<dbReference type="GO" id="GO:0005829">
    <property type="term" value="C:cytosol"/>
    <property type="evidence" value="ECO:0007669"/>
    <property type="project" value="TreeGrafter"/>
</dbReference>
<reference evidence="9" key="1">
    <citation type="submission" date="2025-08" db="UniProtKB">
        <authorList>
            <consortium name="RefSeq"/>
        </authorList>
    </citation>
    <scope>IDENTIFICATION</scope>
    <source>
        <strain evidence="9">Airmid</strain>
    </source>
</reference>
<sequence>MLNIGGDINSDQGLKKLDEYLVARSYIEGYTPSQSDIVLYGALKNVPTKYSHALRWYNHIKSYQSEKDKLPGVKKSLQDFGVTGSGAGAKTAAKKDDDDDDIDLFGSDDEVDEEADKAREERLKAYAEKKSKKPGPIAKSNVVLDVKPWDDETDMKAMEDRVRSIEMDGLKWGASKLVPLAYGIRKLQIVCVVEDDKVSIEELSEKIEAFEDFVQSVDVAAFQKI</sequence>
<dbReference type="Gene3D" id="3.30.70.60">
    <property type="match status" value="1"/>
</dbReference>
<organism evidence="8 9">
    <name type="scientific">Dermatophagoides pteronyssinus</name>
    <name type="common">European house dust mite</name>
    <dbReference type="NCBI Taxonomy" id="6956"/>
    <lineage>
        <taxon>Eukaryota</taxon>
        <taxon>Metazoa</taxon>
        <taxon>Ecdysozoa</taxon>
        <taxon>Arthropoda</taxon>
        <taxon>Chelicerata</taxon>
        <taxon>Arachnida</taxon>
        <taxon>Acari</taxon>
        <taxon>Acariformes</taxon>
        <taxon>Sarcoptiformes</taxon>
        <taxon>Astigmata</taxon>
        <taxon>Psoroptidia</taxon>
        <taxon>Analgoidea</taxon>
        <taxon>Pyroglyphidae</taxon>
        <taxon>Dermatophagoidinae</taxon>
        <taxon>Dermatophagoides</taxon>
    </lineage>
</organism>